<keyword evidence="8" id="KW-1185">Reference proteome</keyword>
<accession>A0AAN5CU12</accession>
<evidence type="ECO:0000256" key="4">
    <source>
        <dbReference type="ARBA" id="ARBA00023136"/>
    </source>
</evidence>
<evidence type="ECO:0000256" key="5">
    <source>
        <dbReference type="PROSITE-ProRule" id="PRU00282"/>
    </source>
</evidence>
<dbReference type="Gene3D" id="1.50.40.10">
    <property type="entry name" value="Mitochondrial carrier domain"/>
    <property type="match status" value="1"/>
</dbReference>
<feature type="non-terminal residue" evidence="7">
    <location>
        <position position="1"/>
    </location>
</feature>
<dbReference type="InterPro" id="IPR023395">
    <property type="entry name" value="MCP_dom_sf"/>
</dbReference>
<evidence type="ECO:0000256" key="2">
    <source>
        <dbReference type="ARBA" id="ARBA00006375"/>
    </source>
</evidence>
<gene>
    <name evidence="7" type="ORF">PMAYCL1PPCAC_20590</name>
</gene>
<feature type="repeat" description="Solcar" evidence="5">
    <location>
        <begin position="1"/>
        <end position="77"/>
    </location>
</feature>
<proteinExistence type="inferred from homology"/>
<dbReference type="EMBL" id="BTRK01000004">
    <property type="protein sequence ID" value="GMR50395.1"/>
    <property type="molecule type" value="Genomic_DNA"/>
</dbReference>
<keyword evidence="3 5" id="KW-0812">Transmembrane</keyword>
<evidence type="ECO:0000256" key="1">
    <source>
        <dbReference type="ARBA" id="ARBA00004141"/>
    </source>
</evidence>
<name>A0AAN5CU12_9BILA</name>
<dbReference type="PROSITE" id="PS50920">
    <property type="entry name" value="SOLCAR"/>
    <property type="match status" value="1"/>
</dbReference>
<sequence>GATAHFIVHPLENGFARPTVVGDVRKVRVRGNREDLAGRLLKATNVKGMFRGLFISLPGSIVHRGLYFGLYDTLKVVVASDGQRPNIFAASALAL</sequence>
<dbReference type="InterPro" id="IPR018108">
    <property type="entry name" value="MCP_transmembrane"/>
</dbReference>
<dbReference type="GO" id="GO:0016020">
    <property type="term" value="C:membrane"/>
    <property type="evidence" value="ECO:0007669"/>
    <property type="project" value="UniProtKB-SubCell"/>
</dbReference>
<comment type="subcellular location">
    <subcellularLocation>
        <location evidence="1">Membrane</location>
        <topology evidence="1">Multi-pass membrane protein</topology>
    </subcellularLocation>
</comment>
<organism evidence="7 8">
    <name type="scientific">Pristionchus mayeri</name>
    <dbReference type="NCBI Taxonomy" id="1317129"/>
    <lineage>
        <taxon>Eukaryota</taxon>
        <taxon>Metazoa</taxon>
        <taxon>Ecdysozoa</taxon>
        <taxon>Nematoda</taxon>
        <taxon>Chromadorea</taxon>
        <taxon>Rhabditida</taxon>
        <taxon>Rhabditina</taxon>
        <taxon>Diplogasteromorpha</taxon>
        <taxon>Diplogasteroidea</taxon>
        <taxon>Neodiplogasteridae</taxon>
        <taxon>Pristionchus</taxon>
    </lineage>
</organism>
<dbReference type="AlphaFoldDB" id="A0AAN5CU12"/>
<dbReference type="Proteomes" id="UP001328107">
    <property type="component" value="Unassembled WGS sequence"/>
</dbReference>
<dbReference type="Pfam" id="PF00153">
    <property type="entry name" value="Mito_carr"/>
    <property type="match status" value="1"/>
</dbReference>
<dbReference type="SUPFAM" id="SSF103506">
    <property type="entry name" value="Mitochondrial carrier"/>
    <property type="match status" value="1"/>
</dbReference>
<evidence type="ECO:0000256" key="6">
    <source>
        <dbReference type="RuleBase" id="RU000488"/>
    </source>
</evidence>
<reference evidence="8" key="1">
    <citation type="submission" date="2022-10" db="EMBL/GenBank/DDBJ databases">
        <title>Genome assembly of Pristionchus species.</title>
        <authorList>
            <person name="Yoshida K."/>
            <person name="Sommer R.J."/>
        </authorList>
    </citation>
    <scope>NUCLEOTIDE SEQUENCE [LARGE SCALE GENOMIC DNA]</scope>
    <source>
        <strain evidence="8">RS5460</strain>
    </source>
</reference>
<evidence type="ECO:0000313" key="8">
    <source>
        <dbReference type="Proteomes" id="UP001328107"/>
    </source>
</evidence>
<keyword evidence="4 5" id="KW-0472">Membrane</keyword>
<comment type="caution">
    <text evidence="7">The sequence shown here is derived from an EMBL/GenBank/DDBJ whole genome shotgun (WGS) entry which is preliminary data.</text>
</comment>
<evidence type="ECO:0000256" key="3">
    <source>
        <dbReference type="ARBA" id="ARBA00022692"/>
    </source>
</evidence>
<comment type="similarity">
    <text evidence="2 6">Belongs to the mitochondrial carrier (TC 2.A.29) family.</text>
</comment>
<evidence type="ECO:0000313" key="7">
    <source>
        <dbReference type="EMBL" id="GMR50395.1"/>
    </source>
</evidence>
<protein>
    <recommendedName>
        <fullName evidence="9">Mitochondrial carrier protein</fullName>
    </recommendedName>
</protein>
<feature type="non-terminal residue" evidence="7">
    <location>
        <position position="95"/>
    </location>
</feature>
<evidence type="ECO:0008006" key="9">
    <source>
        <dbReference type="Google" id="ProtNLM"/>
    </source>
</evidence>
<keyword evidence="6" id="KW-0813">Transport</keyword>